<dbReference type="CTD" id="10567"/>
<dbReference type="RefSeq" id="XP_025770648.1">
    <property type="nucleotide sequence ID" value="XM_025914863.1"/>
</dbReference>
<comment type="subcellular location">
    <subcellularLocation>
        <location evidence="2">Cytoplasmic vesicle</location>
        <location evidence="2">Secretory vesicle</location>
        <location evidence="2">Synaptic vesicle</location>
    </subcellularLocation>
    <subcellularLocation>
        <location evidence="1 7">Membrane</location>
        <topology evidence="1 7">Multi-pass membrane protein</topology>
    </subcellularLocation>
</comment>
<keyword evidence="5 7" id="KW-1133">Transmembrane helix</keyword>
<dbReference type="GO" id="GO:0008021">
    <property type="term" value="C:synaptic vesicle"/>
    <property type="evidence" value="ECO:0007669"/>
    <property type="project" value="UniProtKB-SubCell"/>
</dbReference>
<dbReference type="PANTHER" id="PTHR19317:SF0">
    <property type="entry name" value="PRENYLATED RAB ACCEPTOR PROTEIN 1"/>
    <property type="match status" value="1"/>
</dbReference>
<accession>A0A6P6H534</accession>
<evidence type="ECO:0000256" key="2">
    <source>
        <dbReference type="ARBA" id="ARBA00004234"/>
    </source>
</evidence>
<sequence>MALSPVSASQEKAGLFKDGRDWSNSIPVYRWPGPVHWDLLPETGRAGVVAGRLRDQSALGSFVWTSGASRPRNLGELCQRLVRNVNTGNYVFVGLILYTGGVPPMLLVAWLLFFASSIYSALRSKFVLLAGWSPAHQYALAEAVSFPFFWLAGAGSAVFWRVGATLVVIGSHAAFHQTEAGMRRH</sequence>
<evidence type="ECO:0000256" key="6">
    <source>
        <dbReference type="ARBA" id="ARBA00023136"/>
    </source>
</evidence>
<dbReference type="KEGG" id="pcoo:112851336"/>
<dbReference type="PANTHER" id="PTHR19317">
    <property type="entry name" value="PRENYLATED RAB ACCEPTOR 1-RELATED"/>
    <property type="match status" value="1"/>
</dbReference>
<reference evidence="9" key="1">
    <citation type="submission" date="2025-08" db="UniProtKB">
        <authorList>
            <consortium name="RefSeq"/>
        </authorList>
    </citation>
    <scope>IDENTIFICATION</scope>
    <source>
        <tissue evidence="9">Blood</tissue>
    </source>
</reference>
<dbReference type="Proteomes" id="UP000515131">
    <property type="component" value="Unplaced"/>
</dbReference>
<feature type="transmembrane region" description="Helical" evidence="7">
    <location>
        <begin position="158"/>
        <end position="175"/>
    </location>
</feature>
<evidence type="ECO:0000313" key="9">
    <source>
        <dbReference type="RefSeq" id="XP_025770648.1"/>
    </source>
</evidence>
<organism evidence="8 9">
    <name type="scientific">Puma concolor</name>
    <name type="common">Mountain lion</name>
    <name type="synonym">Felis concolor</name>
    <dbReference type="NCBI Taxonomy" id="9696"/>
    <lineage>
        <taxon>Eukaryota</taxon>
        <taxon>Metazoa</taxon>
        <taxon>Chordata</taxon>
        <taxon>Craniata</taxon>
        <taxon>Vertebrata</taxon>
        <taxon>Euteleostomi</taxon>
        <taxon>Mammalia</taxon>
        <taxon>Eutheria</taxon>
        <taxon>Laurasiatheria</taxon>
        <taxon>Carnivora</taxon>
        <taxon>Feliformia</taxon>
        <taxon>Felidae</taxon>
        <taxon>Felinae</taxon>
        <taxon>Puma</taxon>
    </lineage>
</organism>
<keyword evidence="6 7" id="KW-0472">Membrane</keyword>
<gene>
    <name evidence="9" type="primary">RABAC1</name>
</gene>
<dbReference type="AlphaFoldDB" id="A0A6P6H534"/>
<comment type="similarity">
    <text evidence="3 7">Belongs to the PRA1 family.</text>
</comment>
<feature type="transmembrane region" description="Helical" evidence="7">
    <location>
        <begin position="90"/>
        <end position="114"/>
    </location>
</feature>
<dbReference type="Pfam" id="PF03208">
    <property type="entry name" value="PRA1"/>
    <property type="match status" value="1"/>
</dbReference>
<dbReference type="GO" id="GO:0005794">
    <property type="term" value="C:Golgi apparatus"/>
    <property type="evidence" value="ECO:0007669"/>
    <property type="project" value="TreeGrafter"/>
</dbReference>
<evidence type="ECO:0000256" key="4">
    <source>
        <dbReference type="ARBA" id="ARBA00022692"/>
    </source>
</evidence>
<evidence type="ECO:0000256" key="5">
    <source>
        <dbReference type="ARBA" id="ARBA00022989"/>
    </source>
</evidence>
<name>A0A6P6H534_PUMCO</name>
<dbReference type="GeneID" id="112851336"/>
<proteinExistence type="inferred from homology"/>
<evidence type="ECO:0000313" key="8">
    <source>
        <dbReference type="Proteomes" id="UP000515131"/>
    </source>
</evidence>
<keyword evidence="8" id="KW-1185">Reference proteome</keyword>
<evidence type="ECO:0000256" key="7">
    <source>
        <dbReference type="RuleBase" id="RU363107"/>
    </source>
</evidence>
<keyword evidence="4 7" id="KW-0812">Transmembrane</keyword>
<evidence type="ECO:0000256" key="1">
    <source>
        <dbReference type="ARBA" id="ARBA00004141"/>
    </source>
</evidence>
<protein>
    <recommendedName>
        <fullName evidence="7">PRA1 family protein</fullName>
    </recommendedName>
</protein>
<dbReference type="GO" id="GO:0016020">
    <property type="term" value="C:membrane"/>
    <property type="evidence" value="ECO:0007669"/>
    <property type="project" value="UniProtKB-SubCell"/>
</dbReference>
<dbReference type="InterPro" id="IPR004895">
    <property type="entry name" value="Prenylated_rab_accept_PRA1"/>
</dbReference>
<evidence type="ECO:0000256" key="3">
    <source>
        <dbReference type="ARBA" id="ARBA00006483"/>
    </source>
</evidence>